<evidence type="ECO:0000256" key="3">
    <source>
        <dbReference type="ARBA" id="ARBA00022989"/>
    </source>
</evidence>
<dbReference type="InterPro" id="IPR002645">
    <property type="entry name" value="STAS_dom"/>
</dbReference>
<dbReference type="GeneID" id="108744046"/>
<dbReference type="AlphaFoldDB" id="A0A1W4XG85"/>
<feature type="domain" description="STAS" evidence="6">
    <location>
        <begin position="517"/>
        <end position="670"/>
    </location>
</feature>
<feature type="transmembrane region" description="Helical" evidence="5">
    <location>
        <begin position="430"/>
        <end position="451"/>
    </location>
</feature>
<name>A0A1W4XG85_AGRPL</name>
<dbReference type="KEGG" id="apln:108744046"/>
<accession>A0A1W4XG85</accession>
<feature type="transmembrane region" description="Helical" evidence="5">
    <location>
        <begin position="234"/>
        <end position="265"/>
    </location>
</feature>
<dbReference type="CDD" id="cd07042">
    <property type="entry name" value="STAS_SulP_like_sulfate_transporter"/>
    <property type="match status" value="1"/>
</dbReference>
<evidence type="ECO:0000259" key="6">
    <source>
        <dbReference type="PROSITE" id="PS50801"/>
    </source>
</evidence>
<dbReference type="InParanoid" id="A0A1W4XG85"/>
<dbReference type="PANTHER" id="PTHR11814">
    <property type="entry name" value="SULFATE TRANSPORTER"/>
    <property type="match status" value="1"/>
</dbReference>
<dbReference type="PROSITE" id="PS50801">
    <property type="entry name" value="STAS"/>
    <property type="match status" value="1"/>
</dbReference>
<feature type="transmembrane region" description="Helical" evidence="5">
    <location>
        <begin position="167"/>
        <end position="187"/>
    </location>
</feature>
<dbReference type="FunCoup" id="A0A1W4XG85">
    <property type="interactions" value="109"/>
</dbReference>
<dbReference type="SUPFAM" id="SSF52091">
    <property type="entry name" value="SpoIIaa-like"/>
    <property type="match status" value="1"/>
</dbReference>
<comment type="subcellular location">
    <subcellularLocation>
        <location evidence="1">Membrane</location>
        <topology evidence="1">Multi-pass membrane protein</topology>
    </subcellularLocation>
</comment>
<dbReference type="InterPro" id="IPR011547">
    <property type="entry name" value="SLC26A/SulP_dom"/>
</dbReference>
<feature type="transmembrane region" description="Helical" evidence="5">
    <location>
        <begin position="194"/>
        <end position="214"/>
    </location>
</feature>
<keyword evidence="2 5" id="KW-0812">Transmembrane</keyword>
<dbReference type="Pfam" id="PF01740">
    <property type="entry name" value="STAS"/>
    <property type="match status" value="1"/>
</dbReference>
<dbReference type="InterPro" id="IPR036513">
    <property type="entry name" value="STAS_dom_sf"/>
</dbReference>
<feature type="transmembrane region" description="Helical" evidence="5">
    <location>
        <begin position="404"/>
        <end position="424"/>
    </location>
</feature>
<evidence type="ECO:0000256" key="1">
    <source>
        <dbReference type="ARBA" id="ARBA00004141"/>
    </source>
</evidence>
<dbReference type="GO" id="GO:0016020">
    <property type="term" value="C:membrane"/>
    <property type="evidence" value="ECO:0007669"/>
    <property type="project" value="UniProtKB-SubCell"/>
</dbReference>
<evidence type="ECO:0000256" key="2">
    <source>
        <dbReference type="ARBA" id="ARBA00022692"/>
    </source>
</evidence>
<feature type="transmembrane region" description="Helical" evidence="5">
    <location>
        <begin position="97"/>
        <end position="115"/>
    </location>
</feature>
<feature type="transmembrane region" description="Helical" evidence="5">
    <location>
        <begin position="331"/>
        <end position="354"/>
    </location>
</feature>
<sequence>MEDASPLVVKIERPLYEQEQLHAEYGYEKPPKSSITENIQNCKSCNPIKVLLNIVPAIRWLSKYHLKTDLTGDLVAGFTVAIMNIPQGMAYALLGNVPPICGLYMGFFPVLIYFLMGTSRHNSTGSFAVVCLMAGKVVLKNSDPFYFTESPSGNLTEAVIPTGYSPVQVAASVSFLVGFIQIIMYAFRLGILSVLLSDTLVSGFTTAAAIQVFTSQLKDILGVEIPKITGYFEIIYTFIYIFQAITSVNFVVLLISVVTIVVLMCNNEILKPKISKYCSFPVPVELIAVVVGTLLSKYLSFSSKYHVQIIGEIPTGIPAPSLPKFSVLSDVFMDSLMIAIVSYALTLSMGLIFAQKLNYEIDANQELLALGTGNIFGSFFSCLPYSASISRSVIQETIGGKTQLASLVSCMIMFFVLMWLGPAFEYLPKAVLAALTIVAVKGMLMNVKDFFKFLKLSKADAAVWLCTFLSVIIIGVDVGLLTGICLSLVCVLIAGLKPFACLLGYLPHTDLYLDITRYKGVAEVPGIKIFHYRGGINFASKNTFRSELFRIVGVDPQKELIIRKKLEKHQNLDLSELKTMKNCEKIEKMQNKITKGIHCLVLDFSALSYIDAAGISTIKQIIQQFSKIDIPVLLAACSGPVYEKMKKCELIEHKNSIKMFPTVHDAVQYATKILNVGNDSKGVSTISI</sequence>
<gene>
    <name evidence="8" type="primary">LOC108744046</name>
</gene>
<dbReference type="GO" id="GO:0055085">
    <property type="term" value="P:transmembrane transport"/>
    <property type="evidence" value="ECO:0007669"/>
    <property type="project" value="InterPro"/>
</dbReference>
<dbReference type="RefSeq" id="XP_018335146.1">
    <property type="nucleotide sequence ID" value="XM_018479644.2"/>
</dbReference>
<dbReference type="InterPro" id="IPR001902">
    <property type="entry name" value="SLC26A/SulP_fam"/>
</dbReference>
<feature type="transmembrane region" description="Helical" evidence="5">
    <location>
        <begin position="463"/>
        <end position="496"/>
    </location>
</feature>
<feature type="transmembrane region" description="Helical" evidence="5">
    <location>
        <begin position="277"/>
        <end position="295"/>
    </location>
</feature>
<proteinExistence type="predicted"/>
<evidence type="ECO:0000313" key="8">
    <source>
        <dbReference type="RefSeq" id="XP_018335146.1"/>
    </source>
</evidence>
<evidence type="ECO:0000256" key="5">
    <source>
        <dbReference type="SAM" id="Phobius"/>
    </source>
</evidence>
<evidence type="ECO:0000313" key="7">
    <source>
        <dbReference type="Proteomes" id="UP000192223"/>
    </source>
</evidence>
<dbReference type="OrthoDB" id="288203at2759"/>
<evidence type="ECO:0000256" key="4">
    <source>
        <dbReference type="ARBA" id="ARBA00023136"/>
    </source>
</evidence>
<protein>
    <submittedName>
        <fullName evidence="8">Solute carrier family 26 member 6-like</fullName>
    </submittedName>
</protein>
<reference evidence="8" key="1">
    <citation type="submission" date="2025-08" db="UniProtKB">
        <authorList>
            <consortium name="RefSeq"/>
        </authorList>
    </citation>
    <scope>IDENTIFICATION</scope>
    <source>
        <tissue evidence="8">Entire body</tissue>
    </source>
</reference>
<dbReference type="Pfam" id="PF00916">
    <property type="entry name" value="Sulfate_transp"/>
    <property type="match status" value="1"/>
</dbReference>
<dbReference type="NCBIfam" id="TIGR00815">
    <property type="entry name" value="sulP"/>
    <property type="match status" value="1"/>
</dbReference>
<keyword evidence="7" id="KW-1185">Reference proteome</keyword>
<dbReference type="Gene3D" id="3.30.750.24">
    <property type="entry name" value="STAS domain"/>
    <property type="match status" value="1"/>
</dbReference>
<keyword evidence="3 5" id="KW-1133">Transmembrane helix</keyword>
<dbReference type="STRING" id="224129.A0A1W4XG85"/>
<organism evidence="7 8">
    <name type="scientific">Agrilus planipennis</name>
    <name type="common">Emerald ash borer</name>
    <name type="synonym">Agrilus marcopoli</name>
    <dbReference type="NCBI Taxonomy" id="224129"/>
    <lineage>
        <taxon>Eukaryota</taxon>
        <taxon>Metazoa</taxon>
        <taxon>Ecdysozoa</taxon>
        <taxon>Arthropoda</taxon>
        <taxon>Hexapoda</taxon>
        <taxon>Insecta</taxon>
        <taxon>Pterygota</taxon>
        <taxon>Neoptera</taxon>
        <taxon>Endopterygota</taxon>
        <taxon>Coleoptera</taxon>
        <taxon>Polyphaga</taxon>
        <taxon>Elateriformia</taxon>
        <taxon>Buprestoidea</taxon>
        <taxon>Buprestidae</taxon>
        <taxon>Agrilinae</taxon>
        <taxon>Agrilus</taxon>
    </lineage>
</organism>
<keyword evidence="4 5" id="KW-0472">Membrane</keyword>
<dbReference type="Proteomes" id="UP000192223">
    <property type="component" value="Unplaced"/>
</dbReference>